<dbReference type="AlphaFoldDB" id="A0A532V2L3"/>
<protein>
    <recommendedName>
        <fullName evidence="3">IstB-like ATP-binding protein domain-containing protein</fullName>
    </recommendedName>
</protein>
<name>A0A532V2L3_UNCT6</name>
<comment type="caution">
    <text evidence="1">The sequence shown here is derived from an EMBL/GenBank/DDBJ whole genome shotgun (WGS) entry which is preliminary data.</text>
</comment>
<sequence>MGERGWDFETKGNWNDLLDAGWVVFDDLGTEDPTNLRFKTKFNHLFETRHREQRTLIILTNVRIEEYGERIVSRIRDWGVEGSVWEIPHIKI</sequence>
<dbReference type="EMBL" id="NJBO01000013">
    <property type="protein sequence ID" value="TKJ41446.1"/>
    <property type="molecule type" value="Genomic_DNA"/>
</dbReference>
<dbReference type="InterPro" id="IPR027417">
    <property type="entry name" value="P-loop_NTPase"/>
</dbReference>
<organism evidence="1 2">
    <name type="scientific">candidate division TA06 bacterium B3_TA06</name>
    <dbReference type="NCBI Taxonomy" id="2012487"/>
    <lineage>
        <taxon>Bacteria</taxon>
        <taxon>Bacteria division TA06</taxon>
    </lineage>
</organism>
<evidence type="ECO:0000313" key="2">
    <source>
        <dbReference type="Proteomes" id="UP000317778"/>
    </source>
</evidence>
<dbReference type="Proteomes" id="UP000317778">
    <property type="component" value="Unassembled WGS sequence"/>
</dbReference>
<reference evidence="1 2" key="1">
    <citation type="submission" date="2017-06" db="EMBL/GenBank/DDBJ databases">
        <title>Novel microbial phyla capable of carbon fixation and sulfur reduction in deep-sea sediments.</title>
        <authorList>
            <person name="Huang J."/>
            <person name="Baker B."/>
            <person name="Wang Y."/>
        </authorList>
    </citation>
    <scope>NUCLEOTIDE SEQUENCE [LARGE SCALE GENOMIC DNA]</scope>
    <source>
        <strain evidence="1">B3_TA06</strain>
    </source>
</reference>
<evidence type="ECO:0008006" key="3">
    <source>
        <dbReference type="Google" id="ProtNLM"/>
    </source>
</evidence>
<gene>
    <name evidence="1" type="ORF">CEE36_08310</name>
</gene>
<evidence type="ECO:0000313" key="1">
    <source>
        <dbReference type="EMBL" id="TKJ41446.1"/>
    </source>
</evidence>
<dbReference type="Gene3D" id="3.40.50.300">
    <property type="entry name" value="P-loop containing nucleotide triphosphate hydrolases"/>
    <property type="match status" value="1"/>
</dbReference>
<proteinExistence type="predicted"/>
<accession>A0A532V2L3</accession>